<keyword evidence="3" id="KW-1185">Reference proteome</keyword>
<comment type="caution">
    <text evidence="2">The sequence shown here is derived from an EMBL/GenBank/DDBJ whole genome shotgun (WGS) entry which is preliminary data.</text>
</comment>
<protein>
    <recommendedName>
        <fullName evidence="1">YjiS-like domain-containing protein</fullName>
    </recommendedName>
</protein>
<name>A0A2T4JB61_FUSBL</name>
<evidence type="ECO:0000313" key="3">
    <source>
        <dbReference type="Proteomes" id="UP000241362"/>
    </source>
</evidence>
<evidence type="ECO:0000313" key="2">
    <source>
        <dbReference type="EMBL" id="PTE15142.1"/>
    </source>
</evidence>
<dbReference type="EMBL" id="PZKE01000005">
    <property type="protein sequence ID" value="PTE15142.1"/>
    <property type="molecule type" value="Genomic_DNA"/>
</dbReference>
<dbReference type="AlphaFoldDB" id="A0A2T4JB61"/>
<proteinExistence type="predicted"/>
<organism evidence="2 3">
    <name type="scientific">Fuscovulum blasticum DSM 2131</name>
    <dbReference type="NCBI Taxonomy" id="1188250"/>
    <lineage>
        <taxon>Bacteria</taxon>
        <taxon>Pseudomonadati</taxon>
        <taxon>Pseudomonadota</taxon>
        <taxon>Alphaproteobacteria</taxon>
        <taxon>Rhodobacterales</taxon>
        <taxon>Paracoccaceae</taxon>
        <taxon>Pseudogemmobacter</taxon>
    </lineage>
</organism>
<gene>
    <name evidence="2" type="ORF">C5F44_07260</name>
</gene>
<dbReference type="InterPro" id="IPR009506">
    <property type="entry name" value="YjiS-like"/>
</dbReference>
<accession>A0A2T4JB61</accession>
<sequence>MALPPASRLLVGLALILARWDDRVRSRRALSRLDTHMLRDIGLTDAARQAECRKPAWAA</sequence>
<reference evidence="2 3" key="1">
    <citation type="submission" date="2018-03" db="EMBL/GenBank/DDBJ databases">
        <title>Rhodobacter blasticus.</title>
        <authorList>
            <person name="Meyer T.E."/>
            <person name="Miller S."/>
            <person name="Lodha T."/>
            <person name="Gandham S."/>
            <person name="Chintalapati S."/>
            <person name="Chintalapati V.R."/>
        </authorList>
    </citation>
    <scope>NUCLEOTIDE SEQUENCE [LARGE SCALE GENOMIC DNA]</scope>
    <source>
        <strain evidence="2 3">DSM 2131</strain>
    </source>
</reference>
<feature type="domain" description="YjiS-like" evidence="1">
    <location>
        <begin position="14"/>
        <end position="44"/>
    </location>
</feature>
<evidence type="ECO:0000259" key="1">
    <source>
        <dbReference type="Pfam" id="PF06568"/>
    </source>
</evidence>
<dbReference type="Pfam" id="PF06568">
    <property type="entry name" value="YjiS-like"/>
    <property type="match status" value="1"/>
</dbReference>
<dbReference type="Proteomes" id="UP000241362">
    <property type="component" value="Unassembled WGS sequence"/>
</dbReference>